<dbReference type="Proteomes" id="UP000297646">
    <property type="component" value="Unassembled WGS sequence"/>
</dbReference>
<dbReference type="Gene3D" id="3.30.200.20">
    <property type="entry name" value="Phosphorylase Kinase, domain 1"/>
    <property type="match status" value="1"/>
</dbReference>
<evidence type="ECO:0000256" key="8">
    <source>
        <dbReference type="HAMAP-Rule" id="MF_00137"/>
    </source>
</evidence>
<protein>
    <recommendedName>
        <fullName evidence="8">Phosphoribosylaminoimidazole-succinocarboxamide synthase</fullName>
        <ecNumber evidence="8">6.3.2.6</ecNumber>
    </recommendedName>
    <alternativeName>
        <fullName evidence="8">SAICAR synthetase</fullName>
    </alternativeName>
</protein>
<evidence type="ECO:0000256" key="7">
    <source>
        <dbReference type="ARBA" id="ARBA00048475"/>
    </source>
</evidence>
<evidence type="ECO:0000256" key="3">
    <source>
        <dbReference type="ARBA" id="ARBA00022598"/>
    </source>
</evidence>
<dbReference type="InterPro" id="IPR050089">
    <property type="entry name" value="SAICAR_synthetase"/>
</dbReference>
<dbReference type="HAMAP" id="MF_00137">
    <property type="entry name" value="SAICAR_synth"/>
    <property type="match status" value="1"/>
</dbReference>
<comment type="similarity">
    <text evidence="2 8">Belongs to the SAICAR synthetase family.</text>
</comment>
<reference evidence="10 11" key="1">
    <citation type="submission" date="2018-03" db="EMBL/GenBank/DDBJ databases">
        <title>Genome sequencing of Weissella confusa isolates.</title>
        <authorList>
            <person name="Kajala I."/>
            <person name="Baruah R."/>
            <person name="Bergsveinson J."/>
            <person name="Juvonen R."/>
            <person name="Ziola B."/>
        </authorList>
    </citation>
    <scope>NUCLEOTIDE SEQUENCE [LARGE SCALE GENOMIC DNA]</scope>
    <source>
        <strain evidence="10 11">VTT E-062653</strain>
    </source>
</reference>
<keyword evidence="6 8" id="KW-0067">ATP-binding</keyword>
<evidence type="ECO:0000259" key="9">
    <source>
        <dbReference type="Pfam" id="PF01259"/>
    </source>
</evidence>
<dbReference type="InterPro" id="IPR001636">
    <property type="entry name" value="SAICAR_synth"/>
</dbReference>
<dbReference type="InterPro" id="IPR028923">
    <property type="entry name" value="SAICAR_synt/ADE2_N"/>
</dbReference>
<keyword evidence="3 8" id="KW-0436">Ligase</keyword>
<dbReference type="EMBL" id="PVSN01000021">
    <property type="protein sequence ID" value="TGE74075.1"/>
    <property type="molecule type" value="Genomic_DNA"/>
</dbReference>
<dbReference type="Pfam" id="PF01259">
    <property type="entry name" value="SAICAR_synt"/>
    <property type="match status" value="1"/>
</dbReference>
<dbReference type="GO" id="GO:0004639">
    <property type="term" value="F:phosphoribosylaminoimidazolesuccinocarboxamide synthase activity"/>
    <property type="evidence" value="ECO:0007669"/>
    <property type="project" value="UniProtKB-UniRule"/>
</dbReference>
<proteinExistence type="inferred from homology"/>
<dbReference type="SUPFAM" id="SSF56104">
    <property type="entry name" value="SAICAR synthase-like"/>
    <property type="match status" value="1"/>
</dbReference>
<dbReference type="UniPathway" id="UPA00074">
    <property type="reaction ID" value="UER00131"/>
</dbReference>
<accession>A0A4Z0S2D9</accession>
<comment type="pathway">
    <text evidence="1 8">Purine metabolism; IMP biosynthesis via de novo pathway; 5-amino-1-(5-phospho-D-ribosyl)imidazole-4-carboxamide from 5-amino-1-(5-phospho-D-ribosyl)imidazole-4-carboxylate: step 1/2.</text>
</comment>
<dbReference type="CDD" id="cd01415">
    <property type="entry name" value="SAICAR_synt_PurC"/>
    <property type="match status" value="1"/>
</dbReference>
<dbReference type="PANTHER" id="PTHR43599:SF3">
    <property type="entry name" value="SI:DKEY-6E2.2"/>
    <property type="match status" value="1"/>
</dbReference>
<name>A0A4Z0S2D9_WEICO</name>
<dbReference type="GO" id="GO:0006189">
    <property type="term" value="P:'de novo' IMP biosynthetic process"/>
    <property type="evidence" value="ECO:0007669"/>
    <property type="project" value="UniProtKB-UniRule"/>
</dbReference>
<feature type="domain" description="SAICAR synthetase/ADE2 N-terminal" evidence="9">
    <location>
        <begin position="14"/>
        <end position="239"/>
    </location>
</feature>
<evidence type="ECO:0000256" key="5">
    <source>
        <dbReference type="ARBA" id="ARBA00022755"/>
    </source>
</evidence>
<evidence type="ECO:0000256" key="1">
    <source>
        <dbReference type="ARBA" id="ARBA00004672"/>
    </source>
</evidence>
<evidence type="ECO:0000313" key="10">
    <source>
        <dbReference type="EMBL" id="TGE74075.1"/>
    </source>
</evidence>
<gene>
    <name evidence="8" type="primary">purC</name>
    <name evidence="10" type="ORF">C6P11_03660</name>
</gene>
<keyword evidence="5 8" id="KW-0658">Purine biosynthesis</keyword>
<evidence type="ECO:0000256" key="4">
    <source>
        <dbReference type="ARBA" id="ARBA00022741"/>
    </source>
</evidence>
<dbReference type="NCBIfam" id="TIGR00081">
    <property type="entry name" value="purC"/>
    <property type="match status" value="1"/>
</dbReference>
<organism evidence="10 11">
    <name type="scientific">Weissella confusa</name>
    <name type="common">Lactobacillus confusus</name>
    <dbReference type="NCBI Taxonomy" id="1583"/>
    <lineage>
        <taxon>Bacteria</taxon>
        <taxon>Bacillati</taxon>
        <taxon>Bacillota</taxon>
        <taxon>Bacilli</taxon>
        <taxon>Lactobacillales</taxon>
        <taxon>Lactobacillaceae</taxon>
        <taxon>Weissella</taxon>
    </lineage>
</organism>
<comment type="caution">
    <text evidence="10">The sequence shown here is derived from an EMBL/GenBank/DDBJ whole genome shotgun (WGS) entry which is preliminary data.</text>
</comment>
<dbReference type="OrthoDB" id="9801549at2"/>
<dbReference type="AlphaFoldDB" id="A0A4Z0S2D9"/>
<dbReference type="GO" id="GO:0009236">
    <property type="term" value="P:cobalamin biosynthetic process"/>
    <property type="evidence" value="ECO:0007669"/>
    <property type="project" value="InterPro"/>
</dbReference>
<sequence>MGASKGMITQEALLTTGKAKAVYATSDPQILWLHSLDQATALNGKQKEHIPDKGRLTTQISSLLFEMLNQAGIKTHYLSPVDETDILVTRLTMVPIEVVVRNFAVGHFASRFDVEPMTPLVPVVEEYYYKHDDLDDPALNASQAVALKLATPAQLTEISDITARVNQLLTEKFKTIGIKLLDFKIEFGLDDQGALVLGDELSPDNMRLIDDATGASLDKDVFRRGEGDLRDEYEIVLHRLNETKGE</sequence>
<evidence type="ECO:0000256" key="6">
    <source>
        <dbReference type="ARBA" id="ARBA00022840"/>
    </source>
</evidence>
<dbReference type="GO" id="GO:0005524">
    <property type="term" value="F:ATP binding"/>
    <property type="evidence" value="ECO:0007669"/>
    <property type="project" value="UniProtKB-KW"/>
</dbReference>
<keyword evidence="4 8" id="KW-0547">Nucleotide-binding</keyword>
<dbReference type="InterPro" id="IPR033934">
    <property type="entry name" value="SAICAR_synt_PurC"/>
</dbReference>
<comment type="catalytic activity">
    <reaction evidence="7 8">
        <text>5-amino-1-(5-phospho-D-ribosyl)imidazole-4-carboxylate + L-aspartate + ATP = (2S)-2-[5-amino-1-(5-phospho-beta-D-ribosyl)imidazole-4-carboxamido]succinate + ADP + phosphate + 2 H(+)</text>
        <dbReference type="Rhea" id="RHEA:22628"/>
        <dbReference type="ChEBI" id="CHEBI:15378"/>
        <dbReference type="ChEBI" id="CHEBI:29991"/>
        <dbReference type="ChEBI" id="CHEBI:30616"/>
        <dbReference type="ChEBI" id="CHEBI:43474"/>
        <dbReference type="ChEBI" id="CHEBI:58443"/>
        <dbReference type="ChEBI" id="CHEBI:77657"/>
        <dbReference type="ChEBI" id="CHEBI:456216"/>
        <dbReference type="EC" id="6.3.2.6"/>
    </reaction>
</comment>
<evidence type="ECO:0000313" key="11">
    <source>
        <dbReference type="Proteomes" id="UP000297646"/>
    </source>
</evidence>
<dbReference type="PANTHER" id="PTHR43599">
    <property type="entry name" value="MULTIFUNCTIONAL PROTEIN ADE2"/>
    <property type="match status" value="1"/>
</dbReference>
<dbReference type="EC" id="6.3.2.6" evidence="8"/>
<dbReference type="Gene3D" id="3.30.470.20">
    <property type="entry name" value="ATP-grasp fold, B domain"/>
    <property type="match status" value="1"/>
</dbReference>
<evidence type="ECO:0000256" key="2">
    <source>
        <dbReference type="ARBA" id="ARBA00010190"/>
    </source>
</evidence>